<organism evidence="3 4">
    <name type="scientific">Caballeronia novacaledonica</name>
    <dbReference type="NCBI Taxonomy" id="1544861"/>
    <lineage>
        <taxon>Bacteria</taxon>
        <taxon>Pseudomonadati</taxon>
        <taxon>Pseudomonadota</taxon>
        <taxon>Betaproteobacteria</taxon>
        <taxon>Burkholderiales</taxon>
        <taxon>Burkholderiaceae</taxon>
        <taxon>Caballeronia</taxon>
    </lineage>
</organism>
<dbReference type="InterPro" id="IPR001387">
    <property type="entry name" value="Cro/C1-type_HTH"/>
</dbReference>
<dbReference type="PANTHER" id="PTHR46797:SF1">
    <property type="entry name" value="METHYLPHOSPHONATE SYNTHASE"/>
    <property type="match status" value="1"/>
</dbReference>
<feature type="domain" description="HTH cro/C1-type" evidence="2">
    <location>
        <begin position="21"/>
        <end position="75"/>
    </location>
</feature>
<sequence length="222" mass="24185">MTKKSEEANDRTASARLSRAVKHVRETKQLTLVAVAAATGISRNTLFLIETKAANVRLSTIDTLASLMGVNPSQLLEKSPHLSGRLLARASLSQTVAHNIAAFRTSINMSQETLGEAAGLAKGYLSLIEISAPDLKVDTVDAIVDREHCRSNFASRHPREMIGRNLPSGWARPETVPLASVLFFMSGACSSAWLSFELIRWARSGPMLFIEFKPIHAFEAAL</sequence>
<feature type="domain" description="HTH cro/C1-type" evidence="2">
    <location>
        <begin position="100"/>
        <end position="129"/>
    </location>
</feature>
<evidence type="ECO:0000256" key="1">
    <source>
        <dbReference type="ARBA" id="ARBA00023125"/>
    </source>
</evidence>
<dbReference type="PANTHER" id="PTHR46797">
    <property type="entry name" value="HTH-TYPE TRANSCRIPTIONAL REGULATOR"/>
    <property type="match status" value="1"/>
</dbReference>
<dbReference type="SUPFAM" id="SSF47413">
    <property type="entry name" value="lambda repressor-like DNA-binding domains"/>
    <property type="match status" value="2"/>
</dbReference>
<dbReference type="RefSeq" id="WP_106857875.1">
    <property type="nucleotide sequence ID" value="NZ_OGTP01000031.1"/>
</dbReference>
<dbReference type="InterPro" id="IPR050807">
    <property type="entry name" value="TransReg_Diox_bact_type"/>
</dbReference>
<dbReference type="PROSITE" id="PS50943">
    <property type="entry name" value="HTH_CROC1"/>
    <property type="match status" value="2"/>
</dbReference>
<dbReference type="Pfam" id="PF13443">
    <property type="entry name" value="HTH_26"/>
    <property type="match status" value="1"/>
</dbReference>
<protein>
    <recommendedName>
        <fullName evidence="2">HTH cro/C1-type domain-containing protein</fullName>
    </recommendedName>
</protein>
<dbReference type="EMBL" id="OGTP01000031">
    <property type="protein sequence ID" value="SPB18420.1"/>
    <property type="molecule type" value="Genomic_DNA"/>
</dbReference>
<evidence type="ECO:0000313" key="3">
    <source>
        <dbReference type="EMBL" id="SPB18420.1"/>
    </source>
</evidence>
<keyword evidence="1" id="KW-0238">DNA-binding</keyword>
<dbReference type="Proteomes" id="UP000238169">
    <property type="component" value="Unassembled WGS sequence"/>
</dbReference>
<dbReference type="Gene3D" id="1.10.260.40">
    <property type="entry name" value="lambda repressor-like DNA-binding domains"/>
    <property type="match status" value="2"/>
</dbReference>
<dbReference type="AlphaFoldDB" id="A0A2U3IDX8"/>
<reference evidence="4" key="1">
    <citation type="submission" date="2018-01" db="EMBL/GenBank/DDBJ databases">
        <authorList>
            <person name="Peeters C."/>
        </authorList>
    </citation>
    <scope>NUCLEOTIDE SEQUENCE [LARGE SCALE GENOMIC DNA]</scope>
</reference>
<dbReference type="GO" id="GO:0005829">
    <property type="term" value="C:cytosol"/>
    <property type="evidence" value="ECO:0007669"/>
    <property type="project" value="TreeGrafter"/>
</dbReference>
<keyword evidence="4" id="KW-1185">Reference proteome</keyword>
<dbReference type="SMART" id="SM00530">
    <property type="entry name" value="HTH_XRE"/>
    <property type="match status" value="2"/>
</dbReference>
<dbReference type="GO" id="GO:0003677">
    <property type="term" value="F:DNA binding"/>
    <property type="evidence" value="ECO:0007669"/>
    <property type="project" value="UniProtKB-KW"/>
</dbReference>
<dbReference type="GO" id="GO:0003700">
    <property type="term" value="F:DNA-binding transcription factor activity"/>
    <property type="evidence" value="ECO:0007669"/>
    <property type="project" value="TreeGrafter"/>
</dbReference>
<dbReference type="OrthoDB" id="4990661at2"/>
<accession>A0A2U3IDX8</accession>
<dbReference type="InterPro" id="IPR010982">
    <property type="entry name" value="Lambda_DNA-bd_dom_sf"/>
</dbReference>
<gene>
    <name evidence="3" type="ORF">NOV72_05620</name>
</gene>
<evidence type="ECO:0000259" key="2">
    <source>
        <dbReference type="PROSITE" id="PS50943"/>
    </source>
</evidence>
<proteinExistence type="predicted"/>
<name>A0A2U3IDX8_9BURK</name>
<evidence type="ECO:0000313" key="4">
    <source>
        <dbReference type="Proteomes" id="UP000238169"/>
    </source>
</evidence>
<dbReference type="CDD" id="cd00093">
    <property type="entry name" value="HTH_XRE"/>
    <property type="match status" value="2"/>
</dbReference>